<organism evidence="2 3">
    <name type="scientific">Streptomyces andamanensis</name>
    <dbReference type="NCBI Taxonomy" id="1565035"/>
    <lineage>
        <taxon>Bacteria</taxon>
        <taxon>Bacillati</taxon>
        <taxon>Actinomycetota</taxon>
        <taxon>Actinomycetes</taxon>
        <taxon>Kitasatosporales</taxon>
        <taxon>Streptomycetaceae</taxon>
        <taxon>Streptomyces</taxon>
    </lineage>
</organism>
<dbReference type="EMBL" id="JBHSDP010000027">
    <property type="protein sequence ID" value="MFC4331528.1"/>
    <property type="molecule type" value="Genomic_DNA"/>
</dbReference>
<gene>
    <name evidence="2" type="ORF">ACFPC0_27870</name>
</gene>
<evidence type="ECO:0000313" key="2">
    <source>
        <dbReference type="EMBL" id="MFC4331528.1"/>
    </source>
</evidence>
<keyword evidence="1" id="KW-1133">Transmembrane helix</keyword>
<evidence type="ECO:0000256" key="1">
    <source>
        <dbReference type="SAM" id="Phobius"/>
    </source>
</evidence>
<keyword evidence="1" id="KW-0472">Membrane</keyword>
<evidence type="ECO:0000313" key="3">
    <source>
        <dbReference type="Proteomes" id="UP001595824"/>
    </source>
</evidence>
<comment type="caution">
    <text evidence="2">The sequence shown here is derived from an EMBL/GenBank/DDBJ whole genome shotgun (WGS) entry which is preliminary data.</text>
</comment>
<accession>A0ABV8TLE0</accession>
<feature type="transmembrane region" description="Helical" evidence="1">
    <location>
        <begin position="120"/>
        <end position="145"/>
    </location>
</feature>
<dbReference type="Proteomes" id="UP001595824">
    <property type="component" value="Unassembled WGS sequence"/>
</dbReference>
<feature type="transmembrane region" description="Helical" evidence="1">
    <location>
        <begin position="6"/>
        <end position="23"/>
    </location>
</feature>
<proteinExistence type="predicted"/>
<keyword evidence="3" id="KW-1185">Reference proteome</keyword>
<name>A0ABV8TLE0_9ACTN</name>
<sequence>METLFYVVPGLMACGALCALVVVTRRAGEIRRAWRDGPTAEARCLRVHLASGGGQTSAASHHVYEFSTPEGRVVRFTERGGPLTTVEGDIVTVRYPAGRPERATAHVPASGRLLAEQGCLCAFLGVFIAACLAFMGVAHLAFAVAGDVLP</sequence>
<dbReference type="RefSeq" id="WP_381742879.1">
    <property type="nucleotide sequence ID" value="NZ_JBHSDP010000027.1"/>
</dbReference>
<keyword evidence="1" id="KW-0812">Transmembrane</keyword>
<protein>
    <submittedName>
        <fullName evidence="2">DUF3592 domain-containing protein</fullName>
    </submittedName>
</protein>
<reference evidence="3" key="1">
    <citation type="journal article" date="2019" name="Int. J. Syst. Evol. Microbiol.">
        <title>The Global Catalogue of Microorganisms (GCM) 10K type strain sequencing project: providing services to taxonomists for standard genome sequencing and annotation.</title>
        <authorList>
            <consortium name="The Broad Institute Genomics Platform"/>
            <consortium name="The Broad Institute Genome Sequencing Center for Infectious Disease"/>
            <person name="Wu L."/>
            <person name="Ma J."/>
        </authorList>
    </citation>
    <scope>NUCLEOTIDE SEQUENCE [LARGE SCALE GENOMIC DNA]</scope>
    <source>
        <strain evidence="3">PCU 347</strain>
    </source>
</reference>